<dbReference type="InterPro" id="IPR002110">
    <property type="entry name" value="Ankyrin_rpt"/>
</dbReference>
<dbReference type="SUPFAM" id="SSF48403">
    <property type="entry name" value="Ankyrin repeat"/>
    <property type="match status" value="2"/>
</dbReference>
<dbReference type="Pfam" id="PF12796">
    <property type="entry name" value="Ank_2"/>
    <property type="match status" value="2"/>
</dbReference>
<sequence>MYYGYINDSKIVESLPLDKVIILPEECPGITDVKNIFNIIYDGFSDKNVTKEGYLLQLNLAETHPKYKMNKLFKDKNFISYENLSDKIWLANYIIIDKIYPLKNLSTFIYLIDLGADYNSMELFNWACCSNYIDLVKYLHLHNIRLEKNLGIPDGLYLASINNHYDMVKYLLENNDYFKFDIASIYYYSCTRNNFEMVKFIHYHFTSNNILPDYNLIKMESNLIWSCLCGYTDLGMSIINFMKMYGENFNIDYELLFEHTCQGGSLKLQKEILKMFNPNQKNLNSGLLLATNNSNIDIIHYLIDLGADLDDPNKCIEKVCSNYAGISNNGNKYETFKFLMKNGIDISYDNNCAIFLASKYKNFDIVKLLLDEGVDPTCHDNYVLRNAVFHNNIEIIKKLIQMEVNPFPYKDFLLNICSQENSFVTLKYLLELGLLPSDHAAIYRSVERNHVDCFKILIQNTCDINYNEILKLSIKKNHLEIVKNLFELNNNIFVGEDILIFAYQNRSFDILHYLVNKSIDYDSLEIIICQTILKNQIILSQDLIMCNNLKNDLILLHFVVNIGNIKLIDFLISNNHDKDYNSWALIYSLNNYEVCQFLLEKFKFDENDIAFAKTCSKILNNLSVHKLLQLYSTDYVIEYPSSRLLKYLNIYDSYDFHDYSSTGGRYIKSAPIFEYNDIILDPYLYKKN</sequence>
<dbReference type="PANTHER" id="PTHR24123">
    <property type="entry name" value="ANKYRIN REPEAT-CONTAINING"/>
    <property type="match status" value="1"/>
</dbReference>
<dbReference type="SMART" id="SM00248">
    <property type="entry name" value="ANK"/>
    <property type="match status" value="8"/>
</dbReference>
<proteinExistence type="predicted"/>
<dbReference type="EMBL" id="KC008572">
    <property type="protein sequence ID" value="AGF85635.1"/>
    <property type="molecule type" value="Genomic_DNA"/>
</dbReference>
<organism evidence="3 4">
    <name type="scientific">Moumouvirus goulette</name>
    <dbReference type="NCBI Taxonomy" id="1247379"/>
    <lineage>
        <taxon>Viruses</taxon>
        <taxon>Varidnaviria</taxon>
        <taxon>Bamfordvirae</taxon>
        <taxon>Nucleocytoviricota</taxon>
        <taxon>Megaviricetes</taxon>
        <taxon>Imitervirales</taxon>
        <taxon>Mimiviridae</taxon>
        <taxon>Megamimivirinae</taxon>
        <taxon>Moumouvirus</taxon>
        <taxon>Moumouvirus goulettemassiliense</taxon>
    </lineage>
</organism>
<evidence type="ECO:0000313" key="3">
    <source>
        <dbReference type="EMBL" id="AGF85635.1"/>
    </source>
</evidence>
<evidence type="ECO:0000313" key="4">
    <source>
        <dbReference type="Proteomes" id="UP000241071"/>
    </source>
</evidence>
<evidence type="ECO:0000256" key="1">
    <source>
        <dbReference type="ARBA" id="ARBA00022737"/>
    </source>
</evidence>
<dbReference type="InterPro" id="IPR036770">
    <property type="entry name" value="Ankyrin_rpt-contain_sf"/>
</dbReference>
<dbReference type="SUPFAM" id="SSF140860">
    <property type="entry name" value="Pseudo ankyrin repeat-like"/>
    <property type="match status" value="1"/>
</dbReference>
<keyword evidence="1" id="KW-0677">Repeat</keyword>
<dbReference type="PANTHER" id="PTHR24123:SF33">
    <property type="entry name" value="PROTEIN HOS4"/>
    <property type="match status" value="1"/>
</dbReference>
<dbReference type="Proteomes" id="UP000241071">
    <property type="component" value="Segment"/>
</dbReference>
<evidence type="ECO:0000256" key="2">
    <source>
        <dbReference type="ARBA" id="ARBA00023043"/>
    </source>
</evidence>
<reference evidence="3 4" key="1">
    <citation type="submission" date="2012-10" db="EMBL/GenBank/DDBJ databases">
        <title>Complete genome sequence of Moumouvirus goulette.</title>
        <authorList>
            <person name="Fournous G."/>
            <person name="Bougalmi M."/>
            <person name="Colson P."/>
        </authorList>
    </citation>
    <scope>NUCLEOTIDE SEQUENCE [LARGE SCALE GENOMIC DNA]</scope>
</reference>
<dbReference type="PROSITE" id="PS50088">
    <property type="entry name" value="ANK_REPEAT"/>
    <property type="match status" value="2"/>
</dbReference>
<name>M1NNJ7_9VIRU</name>
<protein>
    <submittedName>
        <fullName evidence="3">Repeat protein</fullName>
    </submittedName>
</protein>
<dbReference type="Pfam" id="PF00023">
    <property type="entry name" value="Ank"/>
    <property type="match status" value="1"/>
</dbReference>
<dbReference type="Gene3D" id="1.25.40.20">
    <property type="entry name" value="Ankyrin repeat-containing domain"/>
    <property type="match status" value="3"/>
</dbReference>
<keyword evidence="4" id="KW-1185">Reference proteome</keyword>
<keyword evidence="2" id="KW-0040">ANK repeat</keyword>
<dbReference type="InterPro" id="IPR051165">
    <property type="entry name" value="Multifunctional_ANK_Repeat"/>
</dbReference>
<accession>M1NNJ7</accession>
<gene>
    <name evidence="3" type="ORF">glt_00830</name>
</gene>